<feature type="transmembrane region" description="Helical" evidence="1">
    <location>
        <begin position="542"/>
        <end position="559"/>
    </location>
</feature>
<feature type="transmembrane region" description="Helical" evidence="1">
    <location>
        <begin position="266"/>
        <end position="287"/>
    </location>
</feature>
<keyword evidence="1" id="KW-0472">Membrane</keyword>
<feature type="transmembrane region" description="Helical" evidence="1">
    <location>
        <begin position="445"/>
        <end position="462"/>
    </location>
</feature>
<evidence type="ECO:0000313" key="3">
    <source>
        <dbReference type="Proteomes" id="UP001500393"/>
    </source>
</evidence>
<feature type="transmembrane region" description="Helical" evidence="1">
    <location>
        <begin position="173"/>
        <end position="198"/>
    </location>
</feature>
<feature type="transmembrane region" description="Helical" evidence="1">
    <location>
        <begin position="34"/>
        <end position="52"/>
    </location>
</feature>
<feature type="transmembrane region" description="Helical" evidence="1">
    <location>
        <begin position="367"/>
        <end position="386"/>
    </location>
</feature>
<evidence type="ECO:0000313" key="2">
    <source>
        <dbReference type="EMBL" id="GAA1567302.1"/>
    </source>
</evidence>
<keyword evidence="1" id="KW-0812">Transmembrane</keyword>
<evidence type="ECO:0000256" key="1">
    <source>
        <dbReference type="SAM" id="Phobius"/>
    </source>
</evidence>
<proteinExistence type="predicted"/>
<accession>A0ABP4NT76</accession>
<comment type="caution">
    <text evidence="2">The sequence shown here is derived from an EMBL/GenBank/DDBJ whole genome shotgun (WGS) entry which is preliminary data.</text>
</comment>
<sequence>MSPQATLLSLGVLLLLAAGVTFLAVNWDNLSVPIQASIIATLAALAFAGSVPAGKTKLAGTAEALAILGTGLLTVDLYGARELGLISPATIDGLTYAGLAAAAIATVNLLMSRIAPKVVTYGVAAVIIGQLPLPLILVNRVNLATFLFGLLIQVVITFFWSAKGTRFIRTTGVVCAAAVFWTLLIIGCGRVFLGLLALDSPRTQRSFLEDLFDGSLPGDVFGSLSGDVVGSPLSPVLATTAVVCLAAFTGIVLLRRIALPRAFPPALGESLCAAAAAFAVATCLPQIPDAGRWLTTAAATLLALAALLRTRRTGVLTIALETAAVVVASINLLVCLVRLDVLQLGLISAIAAGLALIAAWRKAIDPCTAAITAGFTAQLAIILVTFDGLFTLWTGAILLALVAATATAIACVAPAVPLERALLSTAASAAALAEIVILLESATTGTGVILTITAAPLVAYGMRPHRREALLIAGLLLAIANTAFVLGAGATTIEWFTLPPAAVVLALGLLAWRDQPSWVYLGPGLLLGLVPSTLVANSNEDYLRTTFVVAAAVLIILIGSRHSLQAPFLIGAAVLLKITLWQFLEVAPLIPRWITLGTAGLILLTVGATYERRLQNAKHAARWVAALR</sequence>
<dbReference type="InterPro" id="IPR058062">
    <property type="entry name" value="SCO7613_C"/>
</dbReference>
<feature type="transmembrane region" description="Helical" evidence="1">
    <location>
        <begin position="341"/>
        <end position="360"/>
    </location>
</feature>
<feature type="transmembrane region" description="Helical" evidence="1">
    <location>
        <begin position="392"/>
        <end position="414"/>
    </location>
</feature>
<feature type="transmembrane region" description="Helical" evidence="1">
    <location>
        <begin position="93"/>
        <end position="111"/>
    </location>
</feature>
<protein>
    <recommendedName>
        <fullName evidence="4">DUF2339 domain-containing protein</fullName>
    </recommendedName>
</protein>
<feature type="transmembrane region" description="Helical" evidence="1">
    <location>
        <begin position="64"/>
        <end position="81"/>
    </location>
</feature>
<feature type="transmembrane region" description="Helical" evidence="1">
    <location>
        <begin position="233"/>
        <end position="254"/>
    </location>
</feature>
<feature type="transmembrane region" description="Helical" evidence="1">
    <location>
        <begin position="519"/>
        <end position="536"/>
    </location>
</feature>
<dbReference type="EMBL" id="BAAAOS010000018">
    <property type="protein sequence ID" value="GAA1567302.1"/>
    <property type="molecule type" value="Genomic_DNA"/>
</dbReference>
<name>A0ABP4NT76_9ACTN</name>
<feature type="transmembrane region" description="Helical" evidence="1">
    <location>
        <begin position="469"/>
        <end position="489"/>
    </location>
</feature>
<feature type="transmembrane region" description="Helical" evidence="1">
    <location>
        <begin position="315"/>
        <end position="335"/>
    </location>
</feature>
<reference evidence="3" key="1">
    <citation type="journal article" date="2019" name="Int. J. Syst. Evol. Microbiol.">
        <title>The Global Catalogue of Microorganisms (GCM) 10K type strain sequencing project: providing services to taxonomists for standard genome sequencing and annotation.</title>
        <authorList>
            <consortium name="The Broad Institute Genomics Platform"/>
            <consortium name="The Broad Institute Genome Sequencing Center for Infectious Disease"/>
            <person name="Wu L."/>
            <person name="Ma J."/>
        </authorList>
    </citation>
    <scope>NUCLEOTIDE SEQUENCE [LARGE SCALE GENOMIC DNA]</scope>
    <source>
        <strain evidence="3">JCM 14969</strain>
    </source>
</reference>
<feature type="transmembrane region" description="Helical" evidence="1">
    <location>
        <begin position="566"/>
        <end position="584"/>
    </location>
</feature>
<feature type="transmembrane region" description="Helical" evidence="1">
    <location>
        <begin position="421"/>
        <end position="439"/>
    </location>
</feature>
<evidence type="ECO:0008006" key="4">
    <source>
        <dbReference type="Google" id="ProtNLM"/>
    </source>
</evidence>
<keyword evidence="3" id="KW-1185">Reference proteome</keyword>
<feature type="transmembrane region" description="Helical" evidence="1">
    <location>
        <begin position="293"/>
        <end position="308"/>
    </location>
</feature>
<feature type="transmembrane region" description="Helical" evidence="1">
    <location>
        <begin position="118"/>
        <end position="137"/>
    </location>
</feature>
<feature type="transmembrane region" description="Helical" evidence="1">
    <location>
        <begin position="590"/>
        <end position="610"/>
    </location>
</feature>
<keyword evidence="1" id="KW-1133">Transmembrane helix</keyword>
<feature type="transmembrane region" description="Helical" evidence="1">
    <location>
        <begin position="495"/>
        <end position="512"/>
    </location>
</feature>
<dbReference type="Proteomes" id="UP001500393">
    <property type="component" value="Unassembled WGS sequence"/>
</dbReference>
<gene>
    <name evidence="2" type="ORF">GCM10009789_20890</name>
</gene>
<organism evidence="2 3">
    <name type="scientific">Kribbella sancticallisti</name>
    <dbReference type="NCBI Taxonomy" id="460087"/>
    <lineage>
        <taxon>Bacteria</taxon>
        <taxon>Bacillati</taxon>
        <taxon>Actinomycetota</taxon>
        <taxon>Actinomycetes</taxon>
        <taxon>Propionibacteriales</taxon>
        <taxon>Kribbellaceae</taxon>
        <taxon>Kribbella</taxon>
    </lineage>
</organism>
<dbReference type="NCBIfam" id="NF047321">
    <property type="entry name" value="SCO7613_CTERM"/>
    <property type="match status" value="1"/>
</dbReference>
<feature type="transmembrane region" description="Helical" evidence="1">
    <location>
        <begin position="143"/>
        <end position="161"/>
    </location>
</feature>
<dbReference type="RefSeq" id="WP_344212364.1">
    <property type="nucleotide sequence ID" value="NZ_BAAAOS010000018.1"/>
</dbReference>